<organism evidence="3 4">
    <name type="scientific">Microthlaspi erraticum</name>
    <dbReference type="NCBI Taxonomy" id="1685480"/>
    <lineage>
        <taxon>Eukaryota</taxon>
        <taxon>Viridiplantae</taxon>
        <taxon>Streptophyta</taxon>
        <taxon>Embryophyta</taxon>
        <taxon>Tracheophyta</taxon>
        <taxon>Spermatophyta</taxon>
        <taxon>Magnoliopsida</taxon>
        <taxon>eudicotyledons</taxon>
        <taxon>Gunneridae</taxon>
        <taxon>Pentapetalae</taxon>
        <taxon>rosids</taxon>
        <taxon>malvids</taxon>
        <taxon>Brassicales</taxon>
        <taxon>Brassicaceae</taxon>
        <taxon>Coluteocarpeae</taxon>
        <taxon>Microthlaspi</taxon>
    </lineage>
</organism>
<dbReference type="PANTHER" id="PTHR46236">
    <property type="entry name" value="TRAF-LIKE SUPERFAMILY PROTEIN"/>
    <property type="match status" value="1"/>
</dbReference>
<gene>
    <name evidence="3" type="ORF">MERR_LOCUS39367</name>
</gene>
<dbReference type="AlphaFoldDB" id="A0A6D2KJL6"/>
<accession>A0A6D2KJL6</accession>
<dbReference type="InterPro" id="IPR008974">
    <property type="entry name" value="TRAF-like"/>
</dbReference>
<dbReference type="SMART" id="SM00061">
    <property type="entry name" value="MATH"/>
    <property type="match status" value="1"/>
</dbReference>
<dbReference type="PANTHER" id="PTHR46236:SF5">
    <property type="entry name" value="UBIQUITIN-SPECIFIC PROTEASE FAMILY C19-RELATED PROTEIN"/>
    <property type="match status" value="1"/>
</dbReference>
<evidence type="ECO:0000259" key="2">
    <source>
        <dbReference type="PROSITE" id="PS50144"/>
    </source>
</evidence>
<protein>
    <recommendedName>
        <fullName evidence="2">MATH domain-containing protein</fullName>
    </recommendedName>
</protein>
<feature type="domain" description="MATH" evidence="2">
    <location>
        <begin position="7"/>
        <end position="130"/>
    </location>
</feature>
<keyword evidence="1" id="KW-0175">Coiled coil</keyword>
<name>A0A6D2KJL6_9BRAS</name>
<evidence type="ECO:0000256" key="1">
    <source>
        <dbReference type="ARBA" id="ARBA00023054"/>
    </source>
</evidence>
<dbReference type="Pfam" id="PF22486">
    <property type="entry name" value="MATH_2"/>
    <property type="match status" value="1"/>
</dbReference>
<evidence type="ECO:0000313" key="4">
    <source>
        <dbReference type="Proteomes" id="UP000467841"/>
    </source>
</evidence>
<reference evidence="3" key="1">
    <citation type="submission" date="2020-01" db="EMBL/GenBank/DDBJ databases">
        <authorList>
            <person name="Mishra B."/>
        </authorList>
    </citation>
    <scope>NUCLEOTIDE SEQUENCE [LARGE SCALE GENOMIC DNA]</scope>
</reference>
<keyword evidence="4" id="KW-1185">Reference proteome</keyword>
<dbReference type="Proteomes" id="UP000467841">
    <property type="component" value="Unassembled WGS sequence"/>
</dbReference>
<dbReference type="InterPro" id="IPR050804">
    <property type="entry name" value="MCC"/>
</dbReference>
<dbReference type="Gene3D" id="2.60.210.10">
    <property type="entry name" value="Apoptosis, Tumor Necrosis Factor Receptor Associated Protein 2, Chain A"/>
    <property type="match status" value="1"/>
</dbReference>
<dbReference type="EMBL" id="CACVBM020001496">
    <property type="protein sequence ID" value="CAA7052132.1"/>
    <property type="molecule type" value="Genomic_DNA"/>
</dbReference>
<dbReference type="PROSITE" id="PS50144">
    <property type="entry name" value="MATH"/>
    <property type="match status" value="1"/>
</dbReference>
<dbReference type="InterPro" id="IPR002083">
    <property type="entry name" value="MATH/TRAF_dom"/>
</dbReference>
<dbReference type="CDD" id="cd00121">
    <property type="entry name" value="MATH"/>
    <property type="match status" value="1"/>
</dbReference>
<comment type="caution">
    <text evidence="3">The sequence shown here is derived from an EMBL/GenBank/DDBJ whole genome shotgun (WGS) entry which is preliminary data.</text>
</comment>
<evidence type="ECO:0000313" key="3">
    <source>
        <dbReference type="EMBL" id="CAA7052132.1"/>
    </source>
</evidence>
<sequence length="138" mass="15758">MPVGASAPMLTWVIKDFKSVQDPKVIESPEFESGGCKWCVMFYPKGVTGHLSMSMYMAVVDSEDKPPGWKIDAKVWLSIESQSERMVLDGEEIRFDAECPKWGMSNWFRLHKPKDCFLDLHGDLKIEAHVEVVHKSRV</sequence>
<proteinExistence type="predicted"/>
<dbReference type="SUPFAM" id="SSF49599">
    <property type="entry name" value="TRAF domain-like"/>
    <property type="match status" value="1"/>
</dbReference>
<dbReference type="OrthoDB" id="289038at2759"/>